<evidence type="ECO:0000313" key="3">
    <source>
        <dbReference type="Proteomes" id="UP001381693"/>
    </source>
</evidence>
<accession>A0AAN8XN39</accession>
<protein>
    <submittedName>
        <fullName evidence="2">Uncharacterized protein</fullName>
    </submittedName>
</protein>
<dbReference type="Proteomes" id="UP001381693">
    <property type="component" value="Unassembled WGS sequence"/>
</dbReference>
<gene>
    <name evidence="2" type="ORF">SK128_010233</name>
</gene>
<organism evidence="2 3">
    <name type="scientific">Halocaridina rubra</name>
    <name type="common">Hawaiian red shrimp</name>
    <dbReference type="NCBI Taxonomy" id="373956"/>
    <lineage>
        <taxon>Eukaryota</taxon>
        <taxon>Metazoa</taxon>
        <taxon>Ecdysozoa</taxon>
        <taxon>Arthropoda</taxon>
        <taxon>Crustacea</taxon>
        <taxon>Multicrustacea</taxon>
        <taxon>Malacostraca</taxon>
        <taxon>Eumalacostraca</taxon>
        <taxon>Eucarida</taxon>
        <taxon>Decapoda</taxon>
        <taxon>Pleocyemata</taxon>
        <taxon>Caridea</taxon>
        <taxon>Atyoidea</taxon>
        <taxon>Atyidae</taxon>
        <taxon>Halocaridina</taxon>
    </lineage>
</organism>
<keyword evidence="3" id="KW-1185">Reference proteome</keyword>
<evidence type="ECO:0000313" key="2">
    <source>
        <dbReference type="EMBL" id="KAK7081185.1"/>
    </source>
</evidence>
<dbReference type="EMBL" id="JAXCGZ010005686">
    <property type="protein sequence ID" value="KAK7081185.1"/>
    <property type="molecule type" value="Genomic_DNA"/>
</dbReference>
<feature type="region of interest" description="Disordered" evidence="1">
    <location>
        <begin position="1"/>
        <end position="44"/>
    </location>
</feature>
<sequence>MTHEDDNEVIDCHSQPLTDEDLEEMTKSASEEEEEQQQQAHNEVEEPGLTLEWLAAMYNMVKELIQLLQEYDDDLAGVVLVLVMMERWSPPRVLTTLHVVVRATFSKQNISGDEEKCLLLERSLYEATFKWVNGSSKRKLTRIAPTELRSFTYNGLHGDSNKCLQSILECIRLHLTLPLVS</sequence>
<comment type="caution">
    <text evidence="2">The sequence shown here is derived from an EMBL/GenBank/DDBJ whole genome shotgun (WGS) entry which is preliminary data.</text>
</comment>
<reference evidence="2 3" key="1">
    <citation type="submission" date="2023-11" db="EMBL/GenBank/DDBJ databases">
        <title>Halocaridina rubra genome assembly.</title>
        <authorList>
            <person name="Smith C."/>
        </authorList>
    </citation>
    <scope>NUCLEOTIDE SEQUENCE [LARGE SCALE GENOMIC DNA]</scope>
    <source>
        <strain evidence="2">EP-1</strain>
        <tissue evidence="2">Whole</tissue>
    </source>
</reference>
<evidence type="ECO:0000256" key="1">
    <source>
        <dbReference type="SAM" id="MobiDB-lite"/>
    </source>
</evidence>
<name>A0AAN8XN39_HALRR</name>
<dbReference type="AlphaFoldDB" id="A0AAN8XN39"/>
<proteinExistence type="predicted"/>